<evidence type="ECO:0000256" key="9">
    <source>
        <dbReference type="ARBA" id="ARBA00048679"/>
    </source>
</evidence>
<comment type="subunit">
    <text evidence="2">Component of the EKC/KEOPS complex composed of at least BUD32, CGI121, GON7, KAE1 and PCC1; the whole complex dimerizes.</text>
</comment>
<proteinExistence type="predicted"/>
<dbReference type="GO" id="GO:0005524">
    <property type="term" value="F:ATP binding"/>
    <property type="evidence" value="ECO:0007669"/>
    <property type="project" value="InterPro"/>
</dbReference>
<feature type="domain" description="Protein kinase" evidence="10">
    <location>
        <begin position="110"/>
        <end position="415"/>
    </location>
</feature>
<reference evidence="11 12" key="1">
    <citation type="submission" date="2015-05" db="EMBL/GenBank/DDBJ databases">
        <title>Distinctive expansion of gene families associated with plant cell wall degradation and secondary metabolism in the genomes of grapevine trunk pathogens.</title>
        <authorList>
            <person name="Lawrence D.P."/>
            <person name="Travadon R."/>
            <person name="Rolshausen P.E."/>
            <person name="Baumgartner K."/>
        </authorList>
    </citation>
    <scope>NUCLEOTIDE SEQUENCE [LARGE SCALE GENOMIC DNA]</scope>
    <source>
        <strain evidence="11">DA912</strain>
    </source>
</reference>
<name>A0A0G2FUI0_9PEZI</name>
<protein>
    <recommendedName>
        <fullName evidence="5">EKC/KEOPS complex subunit BUD32</fullName>
        <ecNumber evidence="3">2.7.11.1</ecNumber>
    </recommendedName>
    <alternativeName>
        <fullName evidence="6 7">Atypical Serine/threonine protein kinase BUD32</fullName>
    </alternativeName>
    <alternativeName>
        <fullName evidence="4">EKC/KEOPS complex subunit bud32</fullName>
    </alternativeName>
</protein>
<dbReference type="EMBL" id="LCUC01000078">
    <property type="protein sequence ID" value="KKY37656.1"/>
    <property type="molecule type" value="Genomic_DNA"/>
</dbReference>
<dbReference type="InterPro" id="IPR000719">
    <property type="entry name" value="Prot_kinase_dom"/>
</dbReference>
<comment type="function">
    <text evidence="1">Component of the EKC/KEOPS complex that is required for the formation of a threonylcarbamoyl group on adenosine at position 37 (t(6)A37) in tRNAs that read codons beginning with adenine. The complex is probably involved in the transfer of the threonylcarbamoyl moiety of threonylcarbamoyl-AMP (TC-AMP) to the N6 group of A37. BUD32 has ATPase activity in the context of the EKC/KEOPS complex and likely plays a supporting role to the catalytic subunit KAE1. The EKC/KEOPS complex also promotes both telomere uncapping and telomere elongation. The complex is required for efficient recruitment of transcriptional coactivators.</text>
</comment>
<evidence type="ECO:0000256" key="2">
    <source>
        <dbReference type="ARBA" id="ARBA00011534"/>
    </source>
</evidence>
<dbReference type="OrthoDB" id="4062651at2759"/>
<evidence type="ECO:0000313" key="12">
    <source>
        <dbReference type="Proteomes" id="UP000034680"/>
    </source>
</evidence>
<sequence>MGHFDDCTPDQRFTSTGHDSIYNGVGTIKVIIDWDQRRFIAVATAWKEEDEDFFFDALAEHIDDIPPDIVQIEVGEQGELLNSTAVLDEDPTMVPFYPSSSDYPSPLRRIQRKQLIELDRMGVQVDLCEDTSTTEPTQVAYKYYINEGNIGIIWDESNCLLRIPEHPNIVPFHSLVIDQIEGEDKVVGFTTPFIPGGTVLDNILRPFKLKHLKQLTSTIDYLNLTLGIVHGDITPYNLLIDPTTDDLLVFDFNLACRFDNDNRSESYDPARNDVKFAAFTLYEIITRDTHIRDENYPHELDASMVLNVDGAAAAWEKHEDVVIDAPVEYYRQHLDEWMSRRADADAEGQVRSWSQAPRAVDWPPLPEFPKVPFCGMMISRATQMRQEMVQRGARVVAWQRPSSCALPLPSGKKLLATGEVVEGSR</sequence>
<dbReference type="PROSITE" id="PS50011">
    <property type="entry name" value="PROTEIN_KINASE_DOM"/>
    <property type="match status" value="1"/>
</dbReference>
<organism evidence="11 12">
    <name type="scientific">Diaporthe ampelina</name>
    <dbReference type="NCBI Taxonomy" id="1214573"/>
    <lineage>
        <taxon>Eukaryota</taxon>
        <taxon>Fungi</taxon>
        <taxon>Dikarya</taxon>
        <taxon>Ascomycota</taxon>
        <taxon>Pezizomycotina</taxon>
        <taxon>Sordariomycetes</taxon>
        <taxon>Sordariomycetidae</taxon>
        <taxon>Diaporthales</taxon>
        <taxon>Diaporthaceae</taxon>
        <taxon>Diaporthe</taxon>
    </lineage>
</organism>
<dbReference type="GO" id="GO:0004674">
    <property type="term" value="F:protein serine/threonine kinase activity"/>
    <property type="evidence" value="ECO:0007669"/>
    <property type="project" value="UniProtKB-EC"/>
</dbReference>
<dbReference type="SUPFAM" id="SSF56112">
    <property type="entry name" value="Protein kinase-like (PK-like)"/>
    <property type="match status" value="1"/>
</dbReference>
<evidence type="ECO:0000256" key="7">
    <source>
        <dbReference type="ARBA" id="ARBA00033194"/>
    </source>
</evidence>
<dbReference type="InterPro" id="IPR011009">
    <property type="entry name" value="Kinase-like_dom_sf"/>
</dbReference>
<evidence type="ECO:0000256" key="5">
    <source>
        <dbReference type="ARBA" id="ARBA00019973"/>
    </source>
</evidence>
<dbReference type="InterPro" id="IPR008266">
    <property type="entry name" value="Tyr_kinase_AS"/>
</dbReference>
<comment type="catalytic activity">
    <reaction evidence="8">
        <text>L-threonyl-[protein] + ATP = O-phospho-L-threonyl-[protein] + ADP + H(+)</text>
        <dbReference type="Rhea" id="RHEA:46608"/>
        <dbReference type="Rhea" id="RHEA-COMP:11060"/>
        <dbReference type="Rhea" id="RHEA-COMP:11605"/>
        <dbReference type="ChEBI" id="CHEBI:15378"/>
        <dbReference type="ChEBI" id="CHEBI:30013"/>
        <dbReference type="ChEBI" id="CHEBI:30616"/>
        <dbReference type="ChEBI" id="CHEBI:61977"/>
        <dbReference type="ChEBI" id="CHEBI:456216"/>
        <dbReference type="EC" id="2.7.11.1"/>
    </reaction>
</comment>
<dbReference type="Gene3D" id="1.10.510.10">
    <property type="entry name" value="Transferase(Phosphotransferase) domain 1"/>
    <property type="match status" value="1"/>
</dbReference>
<dbReference type="Proteomes" id="UP000034680">
    <property type="component" value="Unassembled WGS sequence"/>
</dbReference>
<evidence type="ECO:0000256" key="6">
    <source>
        <dbReference type="ARBA" id="ARBA00030980"/>
    </source>
</evidence>
<dbReference type="AlphaFoldDB" id="A0A0G2FUI0"/>
<accession>A0A0G2FUI0</accession>
<dbReference type="STRING" id="1214573.A0A0G2FUI0"/>
<gene>
    <name evidence="11" type="ORF">UCDDA912_g02320</name>
</gene>
<dbReference type="EC" id="2.7.11.1" evidence="3"/>
<dbReference type="PROSITE" id="PS00109">
    <property type="entry name" value="PROTEIN_KINASE_TYR"/>
    <property type="match status" value="1"/>
</dbReference>
<evidence type="ECO:0000256" key="1">
    <source>
        <dbReference type="ARBA" id="ARBA00003747"/>
    </source>
</evidence>
<comment type="caution">
    <text evidence="11">The sequence shown here is derived from an EMBL/GenBank/DDBJ whole genome shotgun (WGS) entry which is preliminary data.</text>
</comment>
<comment type="catalytic activity">
    <reaction evidence="9">
        <text>L-seryl-[protein] + ATP = O-phospho-L-seryl-[protein] + ADP + H(+)</text>
        <dbReference type="Rhea" id="RHEA:17989"/>
        <dbReference type="Rhea" id="RHEA-COMP:9863"/>
        <dbReference type="Rhea" id="RHEA-COMP:11604"/>
        <dbReference type="ChEBI" id="CHEBI:15378"/>
        <dbReference type="ChEBI" id="CHEBI:29999"/>
        <dbReference type="ChEBI" id="CHEBI:30616"/>
        <dbReference type="ChEBI" id="CHEBI:83421"/>
        <dbReference type="ChEBI" id="CHEBI:456216"/>
        <dbReference type="EC" id="2.7.11.1"/>
    </reaction>
</comment>
<keyword evidence="12" id="KW-1185">Reference proteome</keyword>
<evidence type="ECO:0000313" key="11">
    <source>
        <dbReference type="EMBL" id="KKY37656.1"/>
    </source>
</evidence>
<evidence type="ECO:0000256" key="3">
    <source>
        <dbReference type="ARBA" id="ARBA00012513"/>
    </source>
</evidence>
<evidence type="ECO:0000256" key="4">
    <source>
        <dbReference type="ARBA" id="ARBA00013948"/>
    </source>
</evidence>
<evidence type="ECO:0000256" key="8">
    <source>
        <dbReference type="ARBA" id="ARBA00047899"/>
    </source>
</evidence>
<evidence type="ECO:0000259" key="10">
    <source>
        <dbReference type="PROSITE" id="PS50011"/>
    </source>
</evidence>
<reference evidence="11 12" key="2">
    <citation type="submission" date="2015-05" db="EMBL/GenBank/DDBJ databases">
        <authorList>
            <person name="Morales-Cruz A."/>
            <person name="Amrine K.C."/>
            <person name="Cantu D."/>
        </authorList>
    </citation>
    <scope>NUCLEOTIDE SEQUENCE [LARGE SCALE GENOMIC DNA]</scope>
    <source>
        <strain evidence="11">DA912</strain>
    </source>
</reference>
<dbReference type="SMART" id="SM00220">
    <property type="entry name" value="S_TKc"/>
    <property type="match status" value="1"/>
</dbReference>